<comment type="subunit">
    <text evidence="9">Component of the oligosaccharyltransferase (OST) complex.</text>
</comment>
<comment type="pathway">
    <text evidence="2 9">Protein modification; protein glycosylation.</text>
</comment>
<feature type="domain" description="OST48 N-terminal" evidence="10">
    <location>
        <begin position="21"/>
        <end position="273"/>
    </location>
</feature>
<evidence type="ECO:0000256" key="3">
    <source>
        <dbReference type="ARBA" id="ARBA00008743"/>
    </source>
</evidence>
<dbReference type="GO" id="GO:0016740">
    <property type="term" value="F:transferase activity"/>
    <property type="evidence" value="ECO:0007669"/>
    <property type="project" value="UniProtKB-KW"/>
</dbReference>
<keyword evidence="8 9" id="KW-0472">Membrane</keyword>
<accession>C1C2G2</accession>
<keyword evidence="12" id="KW-0808">Transferase</keyword>
<protein>
    <recommendedName>
        <fullName evidence="4 9">Dolichyl-diphosphooligosaccharide--protein glycosyltransferase 48 kDa subunit</fullName>
        <shortName evidence="9">Oligosaccharyl transferase 48 kDa subunit</shortName>
    </recommendedName>
</protein>
<evidence type="ECO:0000259" key="10">
    <source>
        <dbReference type="Pfam" id="PF03345"/>
    </source>
</evidence>
<dbReference type="PANTHER" id="PTHR10830">
    <property type="entry name" value="DOLICHYL-DIPHOSPHOOLIGOSACCHARIDE--PROTEIN GLYCOSYLTRANSFERASE 48 KDA SUBUNIT"/>
    <property type="match status" value="1"/>
</dbReference>
<dbReference type="UniPathway" id="UPA00378"/>
<evidence type="ECO:0000256" key="9">
    <source>
        <dbReference type="RuleBase" id="RU361142"/>
    </source>
</evidence>
<reference evidence="12" key="1">
    <citation type="submission" date="2009-03" db="EMBL/GenBank/DDBJ databases">
        <title>Caligus clemensi ESTs and full-length cDNAs.</title>
        <authorList>
            <person name="Yasuike M."/>
            <person name="von Schalburg K."/>
            <person name="Cooper G."/>
            <person name="Leong J."/>
            <person name="Jones S.R.M."/>
            <person name="Koop B.F."/>
        </authorList>
    </citation>
    <scope>NUCLEOTIDE SEQUENCE</scope>
    <source>
        <tissue evidence="12">Whole</tissue>
    </source>
</reference>
<evidence type="ECO:0000259" key="11">
    <source>
        <dbReference type="Pfam" id="PF23358"/>
    </source>
</evidence>
<evidence type="ECO:0000256" key="7">
    <source>
        <dbReference type="ARBA" id="ARBA00022989"/>
    </source>
</evidence>
<feature type="signal peptide" evidence="9">
    <location>
        <begin position="1"/>
        <end position="19"/>
    </location>
</feature>
<dbReference type="PANTHER" id="PTHR10830:SF0">
    <property type="entry name" value="DOLICHYL-DIPHOSPHOOLIGOSACCHARIDE--PROTEIN GLYCOSYLTRANSFERASE 48 KDA SUBUNIT"/>
    <property type="match status" value="1"/>
</dbReference>
<evidence type="ECO:0000256" key="6">
    <source>
        <dbReference type="ARBA" id="ARBA00022824"/>
    </source>
</evidence>
<sequence>MMKLLGTLLLLSMLSLAHGGRVLVLLDSLSIKESHVSFLRDLSDLGLDLTVKTSEDPSIEVKKYGEFLYEHILILSPNVEEFGGGLSPEGLAEFIDAGGDVFVAGVESSNVLRELASEVGFEVDEEGTTVLDHSSYDSVKDEEGLHAVIIAEPKKHLQKAIVGQSPLLKEDKPLLFRGAGILADENPLVLPILRASSYAYSHNPLKPISDYPHAVGKNTLLIAGLQARNNARVVFSASLDFFSNDYFESSVHYKGAESPSGNRELSKALLSWCFKQTGLLRTSDLRHHLVGATQSPPFYTIMEEVEYSIRIEEFKGGKWVPYTATDVRLEFVRIDPFVRTNLIPDGKGKFTARFKIPDVYGVYQFKIDYVRIGISRLYSTTQVSVRPLRHDQYERFILSAYPYYASAFSMMFGVFVSAFVFLHHKEPASPKSKAE</sequence>
<dbReference type="InterPro" id="IPR005013">
    <property type="entry name" value="DDOST_48_kDa_subunit"/>
</dbReference>
<dbReference type="EMBL" id="BT081041">
    <property type="protein sequence ID" value="ACO15465.1"/>
    <property type="molecule type" value="mRNA"/>
</dbReference>
<dbReference type="AlphaFoldDB" id="C1C2G2"/>
<gene>
    <name evidence="12" type="primary">OST48</name>
</gene>
<proteinExistence type="evidence at transcript level"/>
<keyword evidence="6 9" id="KW-0256">Endoplasmic reticulum</keyword>
<dbReference type="InterPro" id="IPR055457">
    <property type="entry name" value="OST48_N"/>
</dbReference>
<evidence type="ECO:0000256" key="2">
    <source>
        <dbReference type="ARBA" id="ARBA00004922"/>
    </source>
</evidence>
<feature type="domain" description="OST48 middle" evidence="11">
    <location>
        <begin position="287"/>
        <end position="425"/>
    </location>
</feature>
<keyword evidence="7 9" id="KW-1133">Transmembrane helix</keyword>
<comment type="function">
    <text evidence="9">Subunit of the oligosaccharyl transferase (OST) complex that catalyzes the initial transfer of a defined glycan (Glc(3)Man(9)GlcNAc(2) in eukaryotes) from the lipid carrier dolichol-pyrophosphate to an asparagine residue within an Asn-X-Ser/Thr consensus motif in nascent polypeptide chains, the first step in protein N-glycosylation. N-glycosylation occurs cotranslationally and the complex associates with the Sec61 complex at the channel-forming translocon complex that mediates protein translocation across the endoplasmic reticulum (ER).</text>
</comment>
<comment type="subcellular location">
    <subcellularLocation>
        <location evidence="1 9">Endoplasmic reticulum membrane</location>
        <topology evidence="1 9">Single-pass type I membrane protein</topology>
    </subcellularLocation>
</comment>
<dbReference type="GO" id="GO:0008250">
    <property type="term" value="C:oligosaccharyltransferase complex"/>
    <property type="evidence" value="ECO:0007669"/>
    <property type="project" value="TreeGrafter"/>
</dbReference>
<dbReference type="Pfam" id="PF23358">
    <property type="entry name" value="OST48_MD"/>
    <property type="match status" value="1"/>
</dbReference>
<dbReference type="Pfam" id="PF03345">
    <property type="entry name" value="OST48_N"/>
    <property type="match status" value="1"/>
</dbReference>
<comment type="similarity">
    <text evidence="3 9">Belongs to the DDOST 48 kDa subunit family.</text>
</comment>
<organism evidence="12">
    <name type="scientific">Caligus clemensi</name>
    <name type="common">Sea louse</name>
    <dbReference type="NCBI Taxonomy" id="344056"/>
    <lineage>
        <taxon>Eukaryota</taxon>
        <taxon>Metazoa</taxon>
        <taxon>Ecdysozoa</taxon>
        <taxon>Arthropoda</taxon>
        <taxon>Crustacea</taxon>
        <taxon>Multicrustacea</taxon>
        <taxon>Hexanauplia</taxon>
        <taxon>Copepoda</taxon>
        <taxon>Siphonostomatoida</taxon>
        <taxon>Caligidae</taxon>
        <taxon>Caligus</taxon>
    </lineage>
</organism>
<evidence type="ECO:0000313" key="12">
    <source>
        <dbReference type="EMBL" id="ACO15465.1"/>
    </source>
</evidence>
<evidence type="ECO:0000256" key="1">
    <source>
        <dbReference type="ARBA" id="ARBA00004115"/>
    </source>
</evidence>
<feature type="transmembrane region" description="Helical" evidence="9">
    <location>
        <begin position="401"/>
        <end position="422"/>
    </location>
</feature>
<evidence type="ECO:0000256" key="8">
    <source>
        <dbReference type="ARBA" id="ARBA00023136"/>
    </source>
</evidence>
<keyword evidence="5 9" id="KW-0812">Transmembrane</keyword>
<dbReference type="GO" id="GO:0018279">
    <property type="term" value="P:protein N-linked glycosylation via asparagine"/>
    <property type="evidence" value="ECO:0007669"/>
    <property type="project" value="UniProtKB-UniRule"/>
</dbReference>
<feature type="chain" id="PRO_5005124808" description="Dolichyl-diphosphooligosaccharide--protein glycosyltransferase 48 kDa subunit" evidence="9">
    <location>
        <begin position="20"/>
        <end position="435"/>
    </location>
</feature>
<name>C1C2G2_CALCM</name>
<keyword evidence="9" id="KW-0732">Signal</keyword>
<evidence type="ECO:0000256" key="5">
    <source>
        <dbReference type="ARBA" id="ARBA00022692"/>
    </source>
</evidence>
<dbReference type="InterPro" id="IPR055459">
    <property type="entry name" value="OST48_MD"/>
</dbReference>
<evidence type="ECO:0000256" key="4">
    <source>
        <dbReference type="ARBA" id="ARBA00013350"/>
    </source>
</evidence>